<sequence>MRAFQTVPAVLFSTAFAVVLATADTSSSAELNFRPDNVTLSDLYRWVGSYYNGTTYLEFSAYAGLAASETKYCPVLRNQTITTNYTSLLALTEPASYNNLDNDPVNAFLTLWPPGFDFSSIASWKLIQEMVPSLKYALFSSNPVYDNSSSDGDNNFIWSLEKAKAPPYNLSSTLNDYKGFNHWEVNSTTDCGDTKVLSWSFAPISFNTTFNGTGFTNPVVNLQFDTTTANFSMQGYFAANVISKTGPDFPFDADAEYTLVGKFAMSFSGVIDSYHSDILRNDTETPTWLPTVGYQNNSLNVGYTTTSGGNQLVGPCSLAAILLLLQVLVCSF</sequence>
<feature type="signal peptide" evidence="1">
    <location>
        <begin position="1"/>
        <end position="21"/>
    </location>
</feature>
<evidence type="ECO:0000313" key="3">
    <source>
        <dbReference type="Proteomes" id="UP001220324"/>
    </source>
</evidence>
<name>A0AAD6D5K5_9EURO</name>
<reference evidence="2 3" key="1">
    <citation type="journal article" date="2023" name="IMA Fungus">
        <title>Comparative genomic study of the Penicillium genus elucidates a diverse pangenome and 15 lateral gene transfer events.</title>
        <authorList>
            <person name="Petersen C."/>
            <person name="Sorensen T."/>
            <person name="Nielsen M.R."/>
            <person name="Sondergaard T.E."/>
            <person name="Sorensen J.L."/>
            <person name="Fitzpatrick D.A."/>
            <person name="Frisvad J.C."/>
            <person name="Nielsen K.L."/>
        </authorList>
    </citation>
    <scope>NUCLEOTIDE SEQUENCE [LARGE SCALE GENOMIC DNA]</scope>
    <source>
        <strain evidence="2 3">IBT 35679</strain>
    </source>
</reference>
<gene>
    <name evidence="2" type="ORF">N7494_000257</name>
</gene>
<evidence type="ECO:0000313" key="2">
    <source>
        <dbReference type="EMBL" id="KAJ5556342.1"/>
    </source>
</evidence>
<feature type="chain" id="PRO_5041977169" evidence="1">
    <location>
        <begin position="22"/>
        <end position="332"/>
    </location>
</feature>
<comment type="caution">
    <text evidence="2">The sequence shown here is derived from an EMBL/GenBank/DDBJ whole genome shotgun (WGS) entry which is preliminary data.</text>
</comment>
<accession>A0AAD6D5K5</accession>
<organism evidence="2 3">
    <name type="scientific">Penicillium frequentans</name>
    <dbReference type="NCBI Taxonomy" id="3151616"/>
    <lineage>
        <taxon>Eukaryota</taxon>
        <taxon>Fungi</taxon>
        <taxon>Dikarya</taxon>
        <taxon>Ascomycota</taxon>
        <taxon>Pezizomycotina</taxon>
        <taxon>Eurotiomycetes</taxon>
        <taxon>Eurotiomycetidae</taxon>
        <taxon>Eurotiales</taxon>
        <taxon>Aspergillaceae</taxon>
        <taxon>Penicillium</taxon>
    </lineage>
</organism>
<proteinExistence type="predicted"/>
<keyword evidence="1" id="KW-0732">Signal</keyword>
<protein>
    <submittedName>
        <fullName evidence="2">Uncharacterized protein</fullName>
    </submittedName>
</protein>
<keyword evidence="3" id="KW-1185">Reference proteome</keyword>
<dbReference type="EMBL" id="JAQIZZ010000001">
    <property type="protein sequence ID" value="KAJ5556342.1"/>
    <property type="molecule type" value="Genomic_DNA"/>
</dbReference>
<dbReference type="Proteomes" id="UP001220324">
    <property type="component" value="Unassembled WGS sequence"/>
</dbReference>
<evidence type="ECO:0000256" key="1">
    <source>
        <dbReference type="SAM" id="SignalP"/>
    </source>
</evidence>
<dbReference type="AlphaFoldDB" id="A0AAD6D5K5"/>